<comment type="caution">
    <text evidence="1">The sequence shown here is derived from an EMBL/GenBank/DDBJ whole genome shotgun (WGS) entry which is preliminary data.</text>
</comment>
<gene>
    <name evidence="1" type="ORF">OSO01_30840</name>
</gene>
<evidence type="ECO:0000313" key="1">
    <source>
        <dbReference type="EMBL" id="GEN88345.1"/>
    </source>
</evidence>
<keyword evidence="2" id="KW-1185">Reference proteome</keyword>
<proteinExistence type="predicted"/>
<dbReference type="RefSeq" id="WP_147211304.1">
    <property type="nucleotide sequence ID" value="NZ_BJYM01000013.1"/>
</dbReference>
<dbReference type="Pfam" id="PF06089">
    <property type="entry name" value="Asparaginase_II"/>
    <property type="match status" value="1"/>
</dbReference>
<name>A0A511ZLL8_9BACI</name>
<dbReference type="PANTHER" id="PTHR42110">
    <property type="entry name" value="L-ASPARAGINASE, PUTATIVE (AFU_ORTHOLOGUE AFUA_3G11890)-RELATED"/>
    <property type="match status" value="1"/>
</dbReference>
<protein>
    <recommendedName>
        <fullName evidence="3">Asparaginase</fullName>
    </recommendedName>
</protein>
<evidence type="ECO:0000313" key="2">
    <source>
        <dbReference type="Proteomes" id="UP000321558"/>
    </source>
</evidence>
<dbReference type="STRING" id="582851.GCA_900162665_01860"/>
<dbReference type="OrthoDB" id="9770793at2"/>
<reference evidence="1 2" key="1">
    <citation type="submission" date="2019-07" db="EMBL/GenBank/DDBJ databases">
        <title>Whole genome shotgun sequence of Oceanobacillus sojae NBRC 105379.</title>
        <authorList>
            <person name="Hosoyama A."/>
            <person name="Uohara A."/>
            <person name="Ohji S."/>
            <person name="Ichikawa N."/>
        </authorList>
    </citation>
    <scope>NUCLEOTIDE SEQUENCE [LARGE SCALE GENOMIC DNA]</scope>
    <source>
        <strain evidence="1 2">NBRC 105379</strain>
    </source>
</reference>
<organism evidence="1 2">
    <name type="scientific">Oceanobacillus sojae</name>
    <dbReference type="NCBI Taxonomy" id="582851"/>
    <lineage>
        <taxon>Bacteria</taxon>
        <taxon>Bacillati</taxon>
        <taxon>Bacillota</taxon>
        <taxon>Bacilli</taxon>
        <taxon>Bacillales</taxon>
        <taxon>Bacillaceae</taxon>
        <taxon>Oceanobacillus</taxon>
    </lineage>
</organism>
<sequence length="332" mass="37573">MSKSTIIAEEYRGGSLENEHNGIICVLNEQKEVIYSKGDVEHTPVFYRSAMKPIQAIPVFDTGIERKYNLATDEMALFCASQRGESYHQKSLKSLIEKLDLSEESLICNESYPLNESPKIDYICKGHEKRKLLHNCAGKHLGFLAYSRELGYSIADYGEFNHPIQERIREEIEVLSEYPKEKMNAGKDGCGVPVYGIPLRNMALSYLKFVKPEMINDKKKEKVLKRISDTMQAYPEIIASHDFICTVLLEDENIIAKGGAQGVYCLALKEEKISIALKVQSGTELLWPLVVAEILKKINYKNKQTIDNLYKLRSTKILSDAGEVVGETKIIL</sequence>
<dbReference type="AlphaFoldDB" id="A0A511ZLL8"/>
<accession>A0A511ZLL8</accession>
<dbReference type="EMBL" id="BJYM01000013">
    <property type="protein sequence ID" value="GEN88345.1"/>
    <property type="molecule type" value="Genomic_DNA"/>
</dbReference>
<dbReference type="InterPro" id="IPR010349">
    <property type="entry name" value="Asparaginase_II"/>
</dbReference>
<evidence type="ECO:0008006" key="3">
    <source>
        <dbReference type="Google" id="ProtNLM"/>
    </source>
</evidence>
<dbReference type="PANTHER" id="PTHR42110:SF1">
    <property type="entry name" value="L-ASPARAGINASE, PUTATIVE (AFU_ORTHOLOGUE AFUA_3G11890)-RELATED"/>
    <property type="match status" value="1"/>
</dbReference>
<dbReference type="Proteomes" id="UP000321558">
    <property type="component" value="Unassembled WGS sequence"/>
</dbReference>